<accession>A0A917XQ31</accession>
<evidence type="ECO:0000256" key="2">
    <source>
        <dbReference type="ARBA" id="ARBA00022553"/>
    </source>
</evidence>
<dbReference type="Gene3D" id="1.10.1200.10">
    <property type="entry name" value="ACP-like"/>
    <property type="match status" value="1"/>
</dbReference>
<feature type="domain" description="Carrier" evidence="4">
    <location>
        <begin position="39"/>
        <end position="115"/>
    </location>
</feature>
<name>A0A917XQ31_9ACTN</name>
<keyword evidence="6" id="KW-1185">Reference proteome</keyword>
<dbReference type="InterPro" id="IPR036736">
    <property type="entry name" value="ACP-like_sf"/>
</dbReference>
<keyword evidence="2" id="KW-0597">Phosphoprotein</keyword>
<dbReference type="RefSeq" id="WP_189269621.1">
    <property type="nucleotide sequence ID" value="NZ_BMML01000055.1"/>
</dbReference>
<evidence type="ECO:0000313" key="5">
    <source>
        <dbReference type="EMBL" id="GGN46531.1"/>
    </source>
</evidence>
<dbReference type="EMBL" id="BMML01000055">
    <property type="protein sequence ID" value="GGN46531.1"/>
    <property type="molecule type" value="Genomic_DNA"/>
</dbReference>
<evidence type="ECO:0000256" key="1">
    <source>
        <dbReference type="ARBA" id="ARBA00022450"/>
    </source>
</evidence>
<sequence length="118" mass="12888">MTAPDAPAPEDTRQDTPADTRQDTPADARQDAPGDAPGDTREEIREEIREAVAAVLGLPARDLADDVNLVQMGMKSLHVMQLINTWRRQGRTVTFRDLAADPTVEAWTARLTARPATA</sequence>
<feature type="region of interest" description="Disordered" evidence="3">
    <location>
        <begin position="1"/>
        <end position="45"/>
    </location>
</feature>
<dbReference type="PROSITE" id="PS50075">
    <property type="entry name" value="CARRIER"/>
    <property type="match status" value="1"/>
</dbReference>
<proteinExistence type="predicted"/>
<dbReference type="GO" id="GO:0031177">
    <property type="term" value="F:phosphopantetheine binding"/>
    <property type="evidence" value="ECO:0007669"/>
    <property type="project" value="InterPro"/>
</dbReference>
<dbReference type="InterPro" id="IPR020806">
    <property type="entry name" value="PKS_PP-bd"/>
</dbReference>
<evidence type="ECO:0000313" key="6">
    <source>
        <dbReference type="Proteomes" id="UP000653411"/>
    </source>
</evidence>
<dbReference type="SUPFAM" id="SSF47336">
    <property type="entry name" value="ACP-like"/>
    <property type="match status" value="1"/>
</dbReference>
<keyword evidence="1" id="KW-0596">Phosphopantetheine</keyword>
<comment type="caution">
    <text evidence="5">The sequence shown here is derived from an EMBL/GenBank/DDBJ whole genome shotgun (WGS) entry which is preliminary data.</text>
</comment>
<evidence type="ECO:0000259" key="4">
    <source>
        <dbReference type="PROSITE" id="PS50075"/>
    </source>
</evidence>
<dbReference type="GO" id="GO:0017000">
    <property type="term" value="P:antibiotic biosynthetic process"/>
    <property type="evidence" value="ECO:0007669"/>
    <property type="project" value="UniProtKB-ARBA"/>
</dbReference>
<feature type="compositionally biased region" description="Basic and acidic residues" evidence="3">
    <location>
        <begin position="10"/>
        <end position="45"/>
    </location>
</feature>
<dbReference type="SMART" id="SM00823">
    <property type="entry name" value="PKS_PP"/>
    <property type="match status" value="1"/>
</dbReference>
<dbReference type="InterPro" id="IPR009081">
    <property type="entry name" value="PP-bd_ACP"/>
</dbReference>
<evidence type="ECO:0000256" key="3">
    <source>
        <dbReference type="SAM" id="MobiDB-lite"/>
    </source>
</evidence>
<reference evidence="5" key="2">
    <citation type="submission" date="2020-09" db="EMBL/GenBank/DDBJ databases">
        <authorList>
            <person name="Sun Q."/>
            <person name="Zhou Y."/>
        </authorList>
    </citation>
    <scope>NUCLEOTIDE SEQUENCE</scope>
    <source>
        <strain evidence="5">CGMCC 4.7110</strain>
    </source>
</reference>
<organism evidence="5 6">
    <name type="scientific">Streptomyces fuscichromogenes</name>
    <dbReference type="NCBI Taxonomy" id="1324013"/>
    <lineage>
        <taxon>Bacteria</taxon>
        <taxon>Bacillati</taxon>
        <taxon>Actinomycetota</taxon>
        <taxon>Actinomycetes</taxon>
        <taxon>Kitasatosporales</taxon>
        <taxon>Streptomycetaceae</taxon>
        <taxon>Streptomyces</taxon>
    </lineage>
</organism>
<dbReference type="Proteomes" id="UP000653411">
    <property type="component" value="Unassembled WGS sequence"/>
</dbReference>
<gene>
    <name evidence="5" type="ORF">GCM10011578_099520</name>
</gene>
<dbReference type="Pfam" id="PF00550">
    <property type="entry name" value="PP-binding"/>
    <property type="match status" value="1"/>
</dbReference>
<reference evidence="5" key="1">
    <citation type="journal article" date="2014" name="Int. J. Syst. Evol. Microbiol.">
        <title>Complete genome sequence of Corynebacterium casei LMG S-19264T (=DSM 44701T), isolated from a smear-ripened cheese.</title>
        <authorList>
            <consortium name="US DOE Joint Genome Institute (JGI-PGF)"/>
            <person name="Walter F."/>
            <person name="Albersmeier A."/>
            <person name="Kalinowski J."/>
            <person name="Ruckert C."/>
        </authorList>
    </citation>
    <scope>NUCLEOTIDE SEQUENCE</scope>
    <source>
        <strain evidence="5">CGMCC 4.7110</strain>
    </source>
</reference>
<protein>
    <recommendedName>
        <fullName evidence="4">Carrier domain-containing protein</fullName>
    </recommendedName>
</protein>
<dbReference type="AlphaFoldDB" id="A0A917XQ31"/>